<evidence type="ECO:0000256" key="2">
    <source>
        <dbReference type="ARBA" id="ARBA00022729"/>
    </source>
</evidence>
<dbReference type="RefSeq" id="WP_379678884.1">
    <property type="nucleotide sequence ID" value="NZ_JBHLWP010000009.1"/>
</dbReference>
<comment type="subcellular location">
    <subcellularLocation>
        <location evidence="1">Cell outer membrane</location>
    </subcellularLocation>
</comment>
<dbReference type="Pfam" id="PF13505">
    <property type="entry name" value="OMP_b-brl"/>
    <property type="match status" value="1"/>
</dbReference>
<comment type="caution">
    <text evidence="5">The sequence shown here is derived from an EMBL/GenBank/DDBJ whole genome shotgun (WGS) entry which is preliminary data.</text>
</comment>
<dbReference type="InterPro" id="IPR011250">
    <property type="entry name" value="OMP/PagP_B-barrel"/>
</dbReference>
<proteinExistence type="predicted"/>
<evidence type="ECO:0000313" key="5">
    <source>
        <dbReference type="EMBL" id="MFC0252134.1"/>
    </source>
</evidence>
<gene>
    <name evidence="5" type="ORF">ACFFJK_09555</name>
</gene>
<dbReference type="EMBL" id="JBHLWP010000009">
    <property type="protein sequence ID" value="MFC0252134.1"/>
    <property type="molecule type" value="Genomic_DNA"/>
</dbReference>
<keyword evidence="2 3" id="KW-0732">Signal</keyword>
<organism evidence="5 6">
    <name type="scientific">Massilia consociata</name>
    <dbReference type="NCBI Taxonomy" id="760117"/>
    <lineage>
        <taxon>Bacteria</taxon>
        <taxon>Pseudomonadati</taxon>
        <taxon>Pseudomonadota</taxon>
        <taxon>Betaproteobacteria</taxon>
        <taxon>Burkholderiales</taxon>
        <taxon>Oxalobacteraceae</taxon>
        <taxon>Telluria group</taxon>
        <taxon>Massilia</taxon>
    </lineage>
</organism>
<feature type="domain" description="Outer membrane protein beta-barrel" evidence="4">
    <location>
        <begin position="6"/>
        <end position="168"/>
    </location>
</feature>
<dbReference type="SUPFAM" id="SSF56925">
    <property type="entry name" value="OMPA-like"/>
    <property type="match status" value="1"/>
</dbReference>
<feature type="chain" id="PRO_5047499022" evidence="3">
    <location>
        <begin position="21"/>
        <end position="168"/>
    </location>
</feature>
<dbReference type="InterPro" id="IPR027385">
    <property type="entry name" value="Beta-barrel_OMP"/>
</dbReference>
<reference evidence="5 6" key="1">
    <citation type="submission" date="2024-09" db="EMBL/GenBank/DDBJ databases">
        <authorList>
            <person name="Sun Q."/>
            <person name="Mori K."/>
        </authorList>
    </citation>
    <scope>NUCLEOTIDE SEQUENCE [LARGE SCALE GENOMIC DNA]</scope>
    <source>
        <strain evidence="5 6">CCM 7792</strain>
    </source>
</reference>
<evidence type="ECO:0000256" key="3">
    <source>
        <dbReference type="SAM" id="SignalP"/>
    </source>
</evidence>
<evidence type="ECO:0000256" key="1">
    <source>
        <dbReference type="ARBA" id="ARBA00004442"/>
    </source>
</evidence>
<protein>
    <submittedName>
        <fullName evidence="5">Outer membrane beta-barrel protein</fullName>
    </submittedName>
</protein>
<evidence type="ECO:0000313" key="6">
    <source>
        <dbReference type="Proteomes" id="UP001589773"/>
    </source>
</evidence>
<feature type="signal peptide" evidence="3">
    <location>
        <begin position="1"/>
        <end position="20"/>
    </location>
</feature>
<dbReference type="Proteomes" id="UP001589773">
    <property type="component" value="Unassembled WGS sequence"/>
</dbReference>
<sequence length="168" mass="17545">MFKNIAAAAALVVASSTAFAAQPGTFYAGGDVGKTKLENQSGRATSAGAFIGYNFHQNFAVEAGYRRLGDYDFHAFGVHGDVNVDQAALSLVGTLPLSSGFNLFGRVGYNRLEVEGSANGYHAKDSVSKALIGVGVGYAFTPTISARIELQRPASDTHNVSAGVAFQF</sequence>
<accession>A0ABV6FFM0</accession>
<dbReference type="Gene3D" id="2.40.160.20">
    <property type="match status" value="1"/>
</dbReference>
<evidence type="ECO:0000259" key="4">
    <source>
        <dbReference type="Pfam" id="PF13505"/>
    </source>
</evidence>
<keyword evidence="6" id="KW-1185">Reference proteome</keyword>
<name>A0ABV6FFM0_9BURK</name>